<reference evidence="3" key="1">
    <citation type="submission" date="2018-04" db="EMBL/GenBank/DDBJ databases">
        <title>WGS assembly of Panicum hallii.</title>
        <authorList>
            <person name="Lovell J."/>
            <person name="Jenkins J."/>
            <person name="Lowry D."/>
            <person name="Mamidi S."/>
            <person name="Sreedasyam A."/>
            <person name="Weng X."/>
            <person name="Barry K."/>
            <person name="Bonette J."/>
            <person name="Campitelli B."/>
            <person name="Daum C."/>
            <person name="Gordon S."/>
            <person name="Gould B."/>
            <person name="Lipzen A."/>
            <person name="Macqueen A."/>
            <person name="Palacio-Mejia J."/>
            <person name="Plott C."/>
            <person name="Shakirov E."/>
            <person name="Shu S."/>
            <person name="Yoshinaga Y."/>
            <person name="Zane M."/>
            <person name="Rokhsar D."/>
            <person name="Grimwood J."/>
            <person name="Schmutz J."/>
            <person name="Juenger T."/>
        </authorList>
    </citation>
    <scope>NUCLEOTIDE SEQUENCE [LARGE SCALE GENOMIC DNA]</scope>
    <source>
        <strain evidence="3">FIL2</strain>
    </source>
</reference>
<name>A0A2T8JDG0_9POAL</name>
<dbReference type="SUPFAM" id="SSF53098">
    <property type="entry name" value="Ribonuclease H-like"/>
    <property type="match status" value="1"/>
</dbReference>
<dbReference type="Gramene" id="PVH47960">
    <property type="protein sequence ID" value="PVH47960"/>
    <property type="gene ID" value="PAHAL_4G200300"/>
</dbReference>
<dbReference type="InterPro" id="IPR036397">
    <property type="entry name" value="RNaseH_sf"/>
</dbReference>
<dbReference type="AlphaFoldDB" id="A0A2T8JDG0"/>
<dbReference type="CDD" id="cd06222">
    <property type="entry name" value="RNase_H_like"/>
    <property type="match status" value="1"/>
</dbReference>
<dbReference type="EMBL" id="CM008049">
    <property type="protein sequence ID" value="PVH47960.1"/>
    <property type="molecule type" value="Genomic_DNA"/>
</dbReference>
<dbReference type="GO" id="GO:0003676">
    <property type="term" value="F:nucleic acid binding"/>
    <property type="evidence" value="ECO:0007669"/>
    <property type="project" value="InterPro"/>
</dbReference>
<sequence>MGFRDLPLFNKAMLGKQGWRLMTRPDSLCAWLLKGRYFHGSDFLAATRKKHASQTWRAILAGREVLQKGLIRRAGNGQTTNIWRDKWIPNHPGGKLLTQQYDHQVMSTDLRTASGDWNVELIREVFCHFDTESILRINSRIVGEDFCSWEKEKHGMYSVRSAYRLLEEGRRQAEDTDVPGSSDDKDWKILWKFEVPPKVRVFWWRVLHGFLPARQVLYRRHIERIANWNRQKEAKHWRRPVIGWTKCNVDGAFQERDSTGATGIVLRNHAGEFIGGRASWQAHCPDVLAMEALACRDGLQLAQRLGVTKVCIKTNCLELTRLWEKLETQRSAIKLILLEIKQLCRSFDEFSQVFASRSCNRVAHECARQVSREQVVEWLYEPPTAICDLLVADCNLMI</sequence>
<feature type="domain" description="Reverse transcriptase zinc-binding" evidence="2">
    <location>
        <begin position="157"/>
        <end position="223"/>
    </location>
</feature>
<evidence type="ECO:0000259" key="2">
    <source>
        <dbReference type="Pfam" id="PF13966"/>
    </source>
</evidence>
<dbReference type="Pfam" id="PF13966">
    <property type="entry name" value="zf-RVT"/>
    <property type="match status" value="1"/>
</dbReference>
<proteinExistence type="predicted"/>
<dbReference type="InterPro" id="IPR002156">
    <property type="entry name" value="RNaseH_domain"/>
</dbReference>
<evidence type="ECO:0000313" key="3">
    <source>
        <dbReference type="EMBL" id="PVH47960.1"/>
    </source>
</evidence>
<dbReference type="Pfam" id="PF13456">
    <property type="entry name" value="RVT_3"/>
    <property type="match status" value="1"/>
</dbReference>
<dbReference type="InterPro" id="IPR026960">
    <property type="entry name" value="RVT-Znf"/>
</dbReference>
<evidence type="ECO:0008006" key="4">
    <source>
        <dbReference type="Google" id="ProtNLM"/>
    </source>
</evidence>
<feature type="domain" description="RNase H type-1" evidence="1">
    <location>
        <begin position="248"/>
        <end position="369"/>
    </location>
</feature>
<dbReference type="PANTHER" id="PTHR47074">
    <property type="entry name" value="BNAC02G40300D PROTEIN"/>
    <property type="match status" value="1"/>
</dbReference>
<dbReference type="Gene3D" id="3.30.420.10">
    <property type="entry name" value="Ribonuclease H-like superfamily/Ribonuclease H"/>
    <property type="match status" value="1"/>
</dbReference>
<dbReference type="InterPro" id="IPR012337">
    <property type="entry name" value="RNaseH-like_sf"/>
</dbReference>
<evidence type="ECO:0000259" key="1">
    <source>
        <dbReference type="Pfam" id="PF13456"/>
    </source>
</evidence>
<organism evidence="3">
    <name type="scientific">Panicum hallii</name>
    <dbReference type="NCBI Taxonomy" id="206008"/>
    <lineage>
        <taxon>Eukaryota</taxon>
        <taxon>Viridiplantae</taxon>
        <taxon>Streptophyta</taxon>
        <taxon>Embryophyta</taxon>
        <taxon>Tracheophyta</taxon>
        <taxon>Spermatophyta</taxon>
        <taxon>Magnoliopsida</taxon>
        <taxon>Liliopsida</taxon>
        <taxon>Poales</taxon>
        <taxon>Poaceae</taxon>
        <taxon>PACMAD clade</taxon>
        <taxon>Panicoideae</taxon>
        <taxon>Panicodae</taxon>
        <taxon>Paniceae</taxon>
        <taxon>Panicinae</taxon>
        <taxon>Panicum</taxon>
        <taxon>Panicum sect. Panicum</taxon>
    </lineage>
</organism>
<protein>
    <recommendedName>
        <fullName evidence="4">RNase H type-1 domain-containing protein</fullName>
    </recommendedName>
</protein>
<dbReference type="Proteomes" id="UP000243499">
    <property type="component" value="Chromosome 4"/>
</dbReference>
<dbReference type="InterPro" id="IPR052929">
    <property type="entry name" value="RNase_H-like_EbsB-rel"/>
</dbReference>
<gene>
    <name evidence="3" type="ORF">PAHAL_4G200300</name>
</gene>
<accession>A0A2T8JDG0</accession>
<dbReference type="InterPro" id="IPR044730">
    <property type="entry name" value="RNase_H-like_dom_plant"/>
</dbReference>
<dbReference type="GO" id="GO:0004523">
    <property type="term" value="F:RNA-DNA hybrid ribonuclease activity"/>
    <property type="evidence" value="ECO:0007669"/>
    <property type="project" value="InterPro"/>
</dbReference>
<dbReference type="PANTHER" id="PTHR47074:SF11">
    <property type="entry name" value="REVERSE TRANSCRIPTASE-LIKE PROTEIN"/>
    <property type="match status" value="1"/>
</dbReference>